<evidence type="ECO:0000256" key="1">
    <source>
        <dbReference type="SAM" id="MobiDB-lite"/>
    </source>
</evidence>
<evidence type="ECO:0000313" key="2">
    <source>
        <dbReference type="EMBL" id="GFA12248.1"/>
    </source>
</evidence>
<gene>
    <name evidence="2" type="ORF">Tci_584220</name>
</gene>
<sequence length="277" mass="31493">IRTPLVHEFLLEFFSTCRIEDEIGLDMAGTLCFQLRGTRHSMTWRQFILALGLHTTEEMEEDRLEHTGAPSYTYIRDPFRRLCHRLISYSISERGQAPEKVTATDLFYLPSIDRRAANVPYLLAQYLFRHAKRRNSGARLFNEHIIWRLAHHFGLVSNDGLRGLFDVTREILLIDMKMQQVAAAGAPEAAKDASVIDKGSQADPAPAQAPQPPTPPPATSKTMPQRLGRLEEEMHGLRQDVRSLRGLVERLMTDQDKFSTCMISCMTQLMETSGCTY</sequence>
<feature type="non-terminal residue" evidence="2">
    <location>
        <position position="1"/>
    </location>
</feature>
<organism evidence="2">
    <name type="scientific">Tanacetum cinerariifolium</name>
    <name type="common">Dalmatian daisy</name>
    <name type="synonym">Chrysanthemum cinerariifolium</name>
    <dbReference type="NCBI Taxonomy" id="118510"/>
    <lineage>
        <taxon>Eukaryota</taxon>
        <taxon>Viridiplantae</taxon>
        <taxon>Streptophyta</taxon>
        <taxon>Embryophyta</taxon>
        <taxon>Tracheophyta</taxon>
        <taxon>Spermatophyta</taxon>
        <taxon>Magnoliopsida</taxon>
        <taxon>eudicotyledons</taxon>
        <taxon>Gunneridae</taxon>
        <taxon>Pentapetalae</taxon>
        <taxon>asterids</taxon>
        <taxon>campanulids</taxon>
        <taxon>Asterales</taxon>
        <taxon>Asteraceae</taxon>
        <taxon>Asteroideae</taxon>
        <taxon>Anthemideae</taxon>
        <taxon>Anthemidinae</taxon>
        <taxon>Tanacetum</taxon>
    </lineage>
</organism>
<dbReference type="AlphaFoldDB" id="A0A699J5Z8"/>
<dbReference type="EMBL" id="BKCJ010372322">
    <property type="protein sequence ID" value="GFA12248.1"/>
    <property type="molecule type" value="Genomic_DNA"/>
</dbReference>
<protein>
    <submittedName>
        <fullName evidence="2">Uncharacterized protein</fullName>
    </submittedName>
</protein>
<accession>A0A699J5Z8</accession>
<feature type="region of interest" description="Disordered" evidence="1">
    <location>
        <begin position="192"/>
        <end position="223"/>
    </location>
</feature>
<feature type="compositionally biased region" description="Pro residues" evidence="1">
    <location>
        <begin position="207"/>
        <end position="218"/>
    </location>
</feature>
<reference evidence="2" key="1">
    <citation type="journal article" date="2019" name="Sci. Rep.">
        <title>Draft genome of Tanacetum cinerariifolium, the natural source of mosquito coil.</title>
        <authorList>
            <person name="Yamashiro T."/>
            <person name="Shiraishi A."/>
            <person name="Satake H."/>
            <person name="Nakayama K."/>
        </authorList>
    </citation>
    <scope>NUCLEOTIDE SEQUENCE</scope>
</reference>
<comment type="caution">
    <text evidence="2">The sequence shown here is derived from an EMBL/GenBank/DDBJ whole genome shotgun (WGS) entry which is preliminary data.</text>
</comment>
<proteinExistence type="predicted"/>
<name>A0A699J5Z8_TANCI</name>